<feature type="signal peptide" evidence="1">
    <location>
        <begin position="1"/>
        <end position="25"/>
    </location>
</feature>
<dbReference type="PANTHER" id="PTHR30619:SF1">
    <property type="entry name" value="RECOMBINATION PROTEIN 2"/>
    <property type="match status" value="1"/>
</dbReference>
<dbReference type="GO" id="GO:0016787">
    <property type="term" value="F:hydrolase activity"/>
    <property type="evidence" value="ECO:0007669"/>
    <property type="project" value="UniProtKB-KW"/>
</dbReference>
<name>A0AAE3VAH6_9FIRM</name>
<keyword evidence="1" id="KW-0732">Signal</keyword>
<evidence type="ECO:0000313" key="3">
    <source>
        <dbReference type="EMBL" id="MDQ0152762.1"/>
    </source>
</evidence>
<keyword evidence="3" id="KW-0378">Hydrolase</keyword>
<dbReference type="InterPro" id="IPR001279">
    <property type="entry name" value="Metallo-B-lactamas"/>
</dbReference>
<dbReference type="SUPFAM" id="SSF56281">
    <property type="entry name" value="Metallo-hydrolase/oxidoreductase"/>
    <property type="match status" value="1"/>
</dbReference>
<dbReference type="InterPro" id="IPR052159">
    <property type="entry name" value="Competence_DNA_uptake"/>
</dbReference>
<evidence type="ECO:0000256" key="1">
    <source>
        <dbReference type="SAM" id="SignalP"/>
    </source>
</evidence>
<dbReference type="Gene3D" id="3.60.15.10">
    <property type="entry name" value="Ribonuclease Z/Hydroxyacylglutathione hydrolase-like"/>
    <property type="match status" value="1"/>
</dbReference>
<protein>
    <submittedName>
        <fullName evidence="3">Beta-lactamase superfamily II metal-dependent hydrolase</fullName>
    </submittedName>
</protein>
<dbReference type="InterPro" id="IPR036866">
    <property type="entry name" value="RibonucZ/Hydroxyglut_hydro"/>
</dbReference>
<sequence length="395" mass="42359">MRAFRRRTGALALALCMGFSAALMAPGAVSAGVVKRSARQSSAAAVQESTAGNTALSSGNTGRVVDTSLVSVDGGAKEETRPAALDQETKDAVAATTAVGESQAAVAAAGSRGTEAKVVMSSLFGGDELMMVAPRTVGQQMSFIITTKNGSLIVIDGGVPGDAPHMKQLLQQKGGHVAAWFISHPHSDHVGALTAILNDTESGITIDNVYYHFTTQDWYEANEAYRADVVRQCTEALSKLSPAARHPQVHKGEQIQIDDVKITVLNDPYFFQTNAINNSTVVYRMEMGGKRLLFLGDLGVEGGNRLLNEYRNNPGELRADIVQMAHHGQSGVDRNVYEAVRPTICLWCAPAWLWNNDNGGGVNSGNWKTLEVRNWMRQLGAKTHVVAKDGDQVLR</sequence>
<evidence type="ECO:0000313" key="4">
    <source>
        <dbReference type="Proteomes" id="UP001241537"/>
    </source>
</evidence>
<evidence type="ECO:0000259" key="2">
    <source>
        <dbReference type="SMART" id="SM00849"/>
    </source>
</evidence>
<dbReference type="Proteomes" id="UP001241537">
    <property type="component" value="Unassembled WGS sequence"/>
</dbReference>
<reference evidence="3" key="1">
    <citation type="submission" date="2023-07" db="EMBL/GenBank/DDBJ databases">
        <title>Genomic Encyclopedia of Type Strains, Phase IV (KMG-IV): sequencing the most valuable type-strain genomes for metagenomic binning, comparative biology and taxonomic classification.</title>
        <authorList>
            <person name="Goeker M."/>
        </authorList>
    </citation>
    <scope>NUCLEOTIDE SEQUENCE</scope>
    <source>
        <strain evidence="3">DSM 19659</strain>
    </source>
</reference>
<organism evidence="3 4">
    <name type="scientific">Moryella indoligenes</name>
    <dbReference type="NCBI Taxonomy" id="371674"/>
    <lineage>
        <taxon>Bacteria</taxon>
        <taxon>Bacillati</taxon>
        <taxon>Bacillota</taxon>
        <taxon>Clostridia</taxon>
        <taxon>Lachnospirales</taxon>
        <taxon>Lachnospiraceae</taxon>
        <taxon>Moryella</taxon>
    </lineage>
</organism>
<feature type="chain" id="PRO_5041941594" evidence="1">
    <location>
        <begin position="26"/>
        <end position="395"/>
    </location>
</feature>
<gene>
    <name evidence="3" type="ORF">J2S20_001460</name>
</gene>
<keyword evidence="4" id="KW-1185">Reference proteome</keyword>
<dbReference type="SMART" id="SM00849">
    <property type="entry name" value="Lactamase_B"/>
    <property type="match status" value="1"/>
</dbReference>
<comment type="caution">
    <text evidence="3">The sequence shown here is derived from an EMBL/GenBank/DDBJ whole genome shotgun (WGS) entry which is preliminary data.</text>
</comment>
<dbReference type="PANTHER" id="PTHR30619">
    <property type="entry name" value="DNA INTERNALIZATION/COMPETENCE PROTEIN COMEC/REC2"/>
    <property type="match status" value="1"/>
</dbReference>
<feature type="domain" description="Metallo-beta-lactamase" evidence="2">
    <location>
        <begin position="139"/>
        <end position="326"/>
    </location>
</feature>
<proteinExistence type="predicted"/>
<dbReference type="AlphaFoldDB" id="A0AAE3VAH6"/>
<dbReference type="Pfam" id="PF00753">
    <property type="entry name" value="Lactamase_B"/>
    <property type="match status" value="1"/>
</dbReference>
<dbReference type="RefSeq" id="WP_106612076.1">
    <property type="nucleotide sequence ID" value="NZ_JAUSTO010000008.1"/>
</dbReference>
<dbReference type="EMBL" id="JAUSTO010000008">
    <property type="protein sequence ID" value="MDQ0152762.1"/>
    <property type="molecule type" value="Genomic_DNA"/>
</dbReference>
<accession>A0AAE3VAH6</accession>